<dbReference type="GO" id="GO:0006620">
    <property type="term" value="P:post-translational protein targeting to endoplasmic reticulum membrane"/>
    <property type="evidence" value="ECO:0007669"/>
    <property type="project" value="TreeGrafter"/>
</dbReference>
<sequence length="56" mass="6067">MADPIRAQELKAEGNALFGKGEWSAAYETYAEAIQHDDQNAVLHANRAACAIHLGK</sequence>
<dbReference type="STRING" id="743788.S8G288"/>
<dbReference type="PANTHER" id="PTHR45831:SF2">
    <property type="entry name" value="LD24721P"/>
    <property type="match status" value="1"/>
</dbReference>
<evidence type="ECO:0000256" key="2">
    <source>
        <dbReference type="ARBA" id="ARBA00022803"/>
    </source>
</evidence>
<dbReference type="OrthoDB" id="2423701at2759"/>
<dbReference type="EMBL" id="KE504127">
    <property type="protein sequence ID" value="EPT04435.1"/>
    <property type="molecule type" value="Genomic_DNA"/>
</dbReference>
<reference evidence="3 4" key="1">
    <citation type="journal article" date="2012" name="Science">
        <title>The Paleozoic origin of enzymatic lignin decomposition reconstructed from 31 fungal genomes.</title>
        <authorList>
            <person name="Floudas D."/>
            <person name="Binder M."/>
            <person name="Riley R."/>
            <person name="Barry K."/>
            <person name="Blanchette R.A."/>
            <person name="Henrissat B."/>
            <person name="Martinez A.T."/>
            <person name="Otillar R."/>
            <person name="Spatafora J.W."/>
            <person name="Yadav J.S."/>
            <person name="Aerts A."/>
            <person name="Benoit I."/>
            <person name="Boyd A."/>
            <person name="Carlson A."/>
            <person name="Copeland A."/>
            <person name="Coutinho P.M."/>
            <person name="de Vries R.P."/>
            <person name="Ferreira P."/>
            <person name="Findley K."/>
            <person name="Foster B."/>
            <person name="Gaskell J."/>
            <person name="Glotzer D."/>
            <person name="Gorecki P."/>
            <person name="Heitman J."/>
            <person name="Hesse C."/>
            <person name="Hori C."/>
            <person name="Igarashi K."/>
            <person name="Jurgens J.A."/>
            <person name="Kallen N."/>
            <person name="Kersten P."/>
            <person name="Kohler A."/>
            <person name="Kuees U."/>
            <person name="Kumar T.K.A."/>
            <person name="Kuo A."/>
            <person name="LaButti K."/>
            <person name="Larrondo L.F."/>
            <person name="Lindquist E."/>
            <person name="Ling A."/>
            <person name="Lombard V."/>
            <person name="Lucas S."/>
            <person name="Lundell T."/>
            <person name="Martin R."/>
            <person name="McLaughlin D.J."/>
            <person name="Morgenstern I."/>
            <person name="Morin E."/>
            <person name="Murat C."/>
            <person name="Nagy L.G."/>
            <person name="Nolan M."/>
            <person name="Ohm R.A."/>
            <person name="Patyshakuliyeva A."/>
            <person name="Rokas A."/>
            <person name="Ruiz-Duenas F.J."/>
            <person name="Sabat G."/>
            <person name="Salamov A."/>
            <person name="Samejima M."/>
            <person name="Schmutz J."/>
            <person name="Slot J.C."/>
            <person name="St John F."/>
            <person name="Stenlid J."/>
            <person name="Sun H."/>
            <person name="Sun S."/>
            <person name="Syed K."/>
            <person name="Tsang A."/>
            <person name="Wiebenga A."/>
            <person name="Young D."/>
            <person name="Pisabarro A."/>
            <person name="Eastwood D.C."/>
            <person name="Martin F."/>
            <person name="Cullen D."/>
            <person name="Grigoriev I.V."/>
            <person name="Hibbett D.S."/>
        </authorList>
    </citation>
    <scope>NUCLEOTIDE SEQUENCE</scope>
    <source>
        <strain evidence="4">FP-58527</strain>
    </source>
</reference>
<dbReference type="GO" id="GO:0060090">
    <property type="term" value="F:molecular adaptor activity"/>
    <property type="evidence" value="ECO:0007669"/>
    <property type="project" value="TreeGrafter"/>
</dbReference>
<dbReference type="GO" id="GO:0072380">
    <property type="term" value="C:TRC complex"/>
    <property type="evidence" value="ECO:0007669"/>
    <property type="project" value="TreeGrafter"/>
</dbReference>
<evidence type="ECO:0000313" key="4">
    <source>
        <dbReference type="Proteomes" id="UP000015241"/>
    </source>
</evidence>
<name>S8G288_FOMSC</name>
<accession>S8G288</accession>
<dbReference type="InterPro" id="IPR047150">
    <property type="entry name" value="SGT"/>
</dbReference>
<organism evidence="3 4">
    <name type="scientific">Fomitopsis schrenkii</name>
    <name type="common">Brown rot fungus</name>
    <dbReference type="NCBI Taxonomy" id="2126942"/>
    <lineage>
        <taxon>Eukaryota</taxon>
        <taxon>Fungi</taxon>
        <taxon>Dikarya</taxon>
        <taxon>Basidiomycota</taxon>
        <taxon>Agaricomycotina</taxon>
        <taxon>Agaricomycetes</taxon>
        <taxon>Polyporales</taxon>
        <taxon>Fomitopsis</taxon>
    </lineage>
</organism>
<dbReference type="Gene3D" id="1.25.40.10">
    <property type="entry name" value="Tetratricopeptide repeat domain"/>
    <property type="match status" value="1"/>
</dbReference>
<dbReference type="PANTHER" id="PTHR45831">
    <property type="entry name" value="LD24721P"/>
    <property type="match status" value="1"/>
</dbReference>
<keyword evidence="2" id="KW-0802">TPR repeat</keyword>
<dbReference type="InParanoid" id="S8G288"/>
<dbReference type="HOGENOM" id="CLU_141867_4_0_1"/>
<dbReference type="AlphaFoldDB" id="S8G288"/>
<keyword evidence="1" id="KW-0677">Repeat</keyword>
<evidence type="ECO:0000256" key="1">
    <source>
        <dbReference type="ARBA" id="ARBA00022737"/>
    </source>
</evidence>
<keyword evidence="4" id="KW-1185">Reference proteome</keyword>
<evidence type="ECO:0000313" key="3">
    <source>
        <dbReference type="EMBL" id="EPT04435.1"/>
    </source>
</evidence>
<dbReference type="SUPFAM" id="SSF48452">
    <property type="entry name" value="TPR-like"/>
    <property type="match status" value="1"/>
</dbReference>
<dbReference type="InterPro" id="IPR011990">
    <property type="entry name" value="TPR-like_helical_dom_sf"/>
</dbReference>
<gene>
    <name evidence="3" type="ORF">FOMPIDRAFT_64400</name>
</gene>
<protein>
    <submittedName>
        <fullName evidence="3">Uncharacterized protein</fullName>
    </submittedName>
</protein>
<dbReference type="GO" id="GO:0016020">
    <property type="term" value="C:membrane"/>
    <property type="evidence" value="ECO:0007669"/>
    <property type="project" value="TreeGrafter"/>
</dbReference>
<dbReference type="Proteomes" id="UP000015241">
    <property type="component" value="Unassembled WGS sequence"/>
</dbReference>
<proteinExistence type="predicted"/>